<dbReference type="EMBL" id="MU793312">
    <property type="protein sequence ID" value="KAJ3786529.1"/>
    <property type="molecule type" value="Genomic_DNA"/>
</dbReference>
<dbReference type="Gene3D" id="3.40.20.10">
    <property type="entry name" value="Severin"/>
    <property type="match status" value="1"/>
</dbReference>
<feature type="compositionally biased region" description="Pro residues" evidence="2">
    <location>
        <begin position="454"/>
        <end position="465"/>
    </location>
</feature>
<accession>A0AA38NMH8</accession>
<organism evidence="5 6">
    <name type="scientific">Lentinula aff. detonsa</name>
    <dbReference type="NCBI Taxonomy" id="2804958"/>
    <lineage>
        <taxon>Eukaryota</taxon>
        <taxon>Fungi</taxon>
        <taxon>Dikarya</taxon>
        <taxon>Basidiomycota</taxon>
        <taxon>Agaricomycotina</taxon>
        <taxon>Agaricomycetes</taxon>
        <taxon>Agaricomycetidae</taxon>
        <taxon>Agaricales</taxon>
        <taxon>Marasmiineae</taxon>
        <taxon>Omphalotaceae</taxon>
        <taxon>Lentinula</taxon>
    </lineage>
</organism>
<evidence type="ECO:0000256" key="1">
    <source>
        <dbReference type="SAM" id="Coils"/>
    </source>
</evidence>
<keyword evidence="1" id="KW-0175">Coiled coil</keyword>
<feature type="signal peptide" evidence="3">
    <location>
        <begin position="1"/>
        <end position="24"/>
    </location>
</feature>
<dbReference type="Gene3D" id="2.60.110.10">
    <property type="entry name" value="Thaumatin"/>
    <property type="match status" value="1"/>
</dbReference>
<comment type="caution">
    <text evidence="5">The sequence shown here is derived from an EMBL/GenBank/DDBJ whole genome shotgun (WGS) entry which is preliminary data.</text>
</comment>
<name>A0AA38NMH8_9AGAR</name>
<keyword evidence="3" id="KW-0732">Signal</keyword>
<evidence type="ECO:0000313" key="5">
    <source>
        <dbReference type="EMBL" id="KAJ3786529.1"/>
    </source>
</evidence>
<dbReference type="Proteomes" id="UP001163798">
    <property type="component" value="Unassembled WGS sequence"/>
</dbReference>
<evidence type="ECO:0000256" key="3">
    <source>
        <dbReference type="SAM" id="SignalP"/>
    </source>
</evidence>
<feature type="domain" description="ADF-H" evidence="4">
    <location>
        <begin position="184"/>
        <end position="315"/>
    </location>
</feature>
<evidence type="ECO:0000259" key="4">
    <source>
        <dbReference type="PROSITE" id="PS51263"/>
    </source>
</evidence>
<feature type="region of interest" description="Disordered" evidence="2">
    <location>
        <begin position="447"/>
        <end position="468"/>
    </location>
</feature>
<reference evidence="5" key="1">
    <citation type="submission" date="2022-08" db="EMBL/GenBank/DDBJ databases">
        <authorList>
            <consortium name="DOE Joint Genome Institute"/>
            <person name="Min B."/>
            <person name="Riley R."/>
            <person name="Sierra-Patev S."/>
            <person name="Naranjo-Ortiz M."/>
            <person name="Looney B."/>
            <person name="Konkel Z."/>
            <person name="Slot J.C."/>
            <person name="Sakamoto Y."/>
            <person name="Steenwyk J.L."/>
            <person name="Rokas A."/>
            <person name="Carro J."/>
            <person name="Camarero S."/>
            <person name="Ferreira P."/>
            <person name="Molpeceres G."/>
            <person name="Ruiz-Duenas F.J."/>
            <person name="Serrano A."/>
            <person name="Henrissat B."/>
            <person name="Drula E."/>
            <person name="Hughes K.W."/>
            <person name="Mata J.L."/>
            <person name="Ishikawa N.K."/>
            <person name="Vargas-Isla R."/>
            <person name="Ushijima S."/>
            <person name="Smith C.A."/>
            <person name="Ahrendt S."/>
            <person name="Andreopoulos W."/>
            <person name="He G."/>
            <person name="Labutti K."/>
            <person name="Lipzen A."/>
            <person name="Ng V."/>
            <person name="Sandor L."/>
            <person name="Barry K."/>
            <person name="Martinez A.T."/>
            <person name="Xiao Y."/>
            <person name="Gibbons J.G."/>
            <person name="Terashima K."/>
            <person name="Hibbett D.S."/>
            <person name="Grigoriev I.V."/>
        </authorList>
    </citation>
    <scope>NUCLEOTIDE SEQUENCE</scope>
    <source>
        <strain evidence="5">TFB10291</strain>
    </source>
</reference>
<dbReference type="AlphaFoldDB" id="A0AA38NMH8"/>
<protein>
    <recommendedName>
        <fullName evidence="4">ADF-H domain-containing protein</fullName>
    </recommendedName>
</protein>
<proteinExistence type="predicted"/>
<evidence type="ECO:0000313" key="6">
    <source>
        <dbReference type="Proteomes" id="UP001163798"/>
    </source>
</evidence>
<keyword evidence="6" id="KW-1185">Reference proteome</keyword>
<evidence type="ECO:0000256" key="2">
    <source>
        <dbReference type="SAM" id="MobiDB-lite"/>
    </source>
</evidence>
<sequence length="786" mass="88965">MMNIKQFIISHFLCTLFFVSSNLSAPISLRRATGDHTFTLINNCPYSITAYVEDTKCGYSPRCADASSYSAAQPGAIPAGGTMVVTIPAAWVGRIYAETSTFTCGAKGEDCTIGEFNLDTGDFYAAQAYDISNIQGFTQAMAIQLQGCDTVTCSSQSCACSDAYPPGDETGCGDDSPVRACGAAANITDVDAVLSAYDSVVELLSNWLLLKYDENSDEFYLSSFGSKGLPELKQSFQDHSVVHIAFYHEDSSQIRSNPGFVLINYIPSSITGIRRARALVQSRRIGALFVKTEHATLTIDHLSNLTPSAIHQAVSNPDGVHNIRIERSASSPEPVDLQFPSESMILPIRRSFTETYNPSAIPPNYPSPPKSQSLFSSILRRHRGTPKHDVPWESDEDAAPPTPPKDNAAPIASYTFNSRRNITQPNPDLRNSLAEFAFISHPIPSDDEVIVEHPNPPSKSPPQPPTNNVNGALFSIPIGRKWVQDTVYIPDPEERARRRRLAQQQRALEERQALREEMERQERIKEEKQVLKRQEEAEEAWRKTMLERELREITAQRRSREQREKEEDARQKREIELRKEMGRKRRIEEHEKLEKWRQQLALEVEAEKKKEEDDRKRADAARKVKVQEMVKEVKMELRSTGWTTAWVTLQTGDSLVWRRRYIKLVGSKILLYRSPKDMNQVLDEVELRGQIASLSEPHEGFEELKAIQHSFAIVFKDGREPWSIFGDTEEEKIKMLGMLQYAAVLEISLAVNWNAIYSNTPNTKTWLPWLSWLERESHTARFEVIG</sequence>
<dbReference type="InterPro" id="IPR029006">
    <property type="entry name" value="ADF-H/Gelsolin-like_dom_sf"/>
</dbReference>
<dbReference type="SUPFAM" id="SSF49870">
    <property type="entry name" value="Osmotin, thaumatin-like protein"/>
    <property type="match status" value="1"/>
</dbReference>
<feature type="region of interest" description="Disordered" evidence="2">
    <location>
        <begin position="382"/>
        <end position="411"/>
    </location>
</feature>
<feature type="chain" id="PRO_5041291828" description="ADF-H domain-containing protein" evidence="3">
    <location>
        <begin position="25"/>
        <end position="786"/>
    </location>
</feature>
<dbReference type="PROSITE" id="PS51263">
    <property type="entry name" value="ADF_H"/>
    <property type="match status" value="1"/>
</dbReference>
<feature type="coiled-coil region" evidence="1">
    <location>
        <begin position="501"/>
        <end position="621"/>
    </location>
</feature>
<gene>
    <name evidence="5" type="ORF">GGU10DRAFT_433785</name>
</gene>
<dbReference type="SUPFAM" id="SSF50729">
    <property type="entry name" value="PH domain-like"/>
    <property type="match status" value="1"/>
</dbReference>
<dbReference type="SUPFAM" id="SSF55753">
    <property type="entry name" value="Actin depolymerizing proteins"/>
    <property type="match status" value="1"/>
</dbReference>
<dbReference type="GO" id="GO:0003779">
    <property type="term" value="F:actin binding"/>
    <property type="evidence" value="ECO:0007669"/>
    <property type="project" value="InterPro"/>
</dbReference>
<dbReference type="InterPro" id="IPR037176">
    <property type="entry name" value="Osmotin/thaumatin-like_sf"/>
</dbReference>
<dbReference type="InterPro" id="IPR002108">
    <property type="entry name" value="ADF-H"/>
</dbReference>